<keyword evidence="2" id="KW-1185">Reference proteome</keyword>
<dbReference type="PANTHER" id="PTHR31630">
    <property type="entry name" value="PHYTANOYL-COA DIOXYGENASE-RELATED-RELATED"/>
    <property type="match status" value="1"/>
</dbReference>
<dbReference type="PANTHER" id="PTHR31630:SF6">
    <property type="entry name" value="PHYTANOYL-COA DIOXYGENASE-RELATED"/>
    <property type="match status" value="1"/>
</dbReference>
<dbReference type="SUPFAM" id="SSF51197">
    <property type="entry name" value="Clavaminate synthase-like"/>
    <property type="match status" value="1"/>
</dbReference>
<organism evidence="1 2">
    <name type="scientific">Owenia fusiformis</name>
    <name type="common">Polychaete worm</name>
    <dbReference type="NCBI Taxonomy" id="6347"/>
    <lineage>
        <taxon>Eukaryota</taxon>
        <taxon>Metazoa</taxon>
        <taxon>Spiralia</taxon>
        <taxon>Lophotrochozoa</taxon>
        <taxon>Annelida</taxon>
        <taxon>Polychaeta</taxon>
        <taxon>Sedentaria</taxon>
        <taxon>Canalipalpata</taxon>
        <taxon>Sabellida</taxon>
        <taxon>Oweniida</taxon>
        <taxon>Oweniidae</taxon>
        <taxon>Owenia</taxon>
    </lineage>
</organism>
<dbReference type="AlphaFoldDB" id="A0A8J1TTM1"/>
<name>A0A8J1TTM1_OWEFU</name>
<dbReference type="Gene3D" id="2.60.120.620">
    <property type="entry name" value="q2cbj1_9rhob like domain"/>
    <property type="match status" value="1"/>
</dbReference>
<proteinExistence type="predicted"/>
<sequence>MDIAKVKADLDEFGWAVVPGILTETECNEYSSSYRSWIAGLLPNGRWPYSMKSIIQSYRIGHLEQTWKIRVKSKPVFEALWGTEKLLSSIDGVSIGRPPEDGITRFDNPGSHWLHTDQSEQKTGLHGYQGGVNLEEVLEDDWCLQVLEGSHKFHSEFYQRFPETVKLSNASDFCRLRETEMVDWFKEKGCQVKRVPCPKGGIVLWDSRTIHANAYAKEGRRSPNRWRYTVFVTMTPAIWSTVSDMEIKKRAYENMEMTSHWPSQGVSTFPDRNDYKSGEIRTILVLPEIAKTEEVRKLCGVIEYDFKDGQSNGESFAPKWKSDNGRWCCIV</sequence>
<evidence type="ECO:0000313" key="1">
    <source>
        <dbReference type="EMBL" id="CAH1779138.1"/>
    </source>
</evidence>
<reference evidence="1" key="1">
    <citation type="submission" date="2022-03" db="EMBL/GenBank/DDBJ databases">
        <authorList>
            <person name="Martin C."/>
        </authorList>
    </citation>
    <scope>NUCLEOTIDE SEQUENCE</scope>
</reference>
<protein>
    <submittedName>
        <fullName evidence="1">Uncharacterized protein</fullName>
    </submittedName>
</protein>
<dbReference type="Proteomes" id="UP000749559">
    <property type="component" value="Unassembled WGS sequence"/>
</dbReference>
<comment type="caution">
    <text evidence="1">The sequence shown here is derived from an EMBL/GenBank/DDBJ whole genome shotgun (WGS) entry which is preliminary data.</text>
</comment>
<dbReference type="EMBL" id="CAIIXF020000003">
    <property type="protein sequence ID" value="CAH1779138.1"/>
    <property type="molecule type" value="Genomic_DNA"/>
</dbReference>
<accession>A0A8J1TTM1</accession>
<dbReference type="OrthoDB" id="445007at2759"/>
<evidence type="ECO:0000313" key="2">
    <source>
        <dbReference type="Proteomes" id="UP000749559"/>
    </source>
</evidence>
<gene>
    <name evidence="1" type="ORF">OFUS_LOCUS5973</name>
</gene>